<dbReference type="OrthoDB" id="9806135at2"/>
<dbReference type="AlphaFoldDB" id="A0A2S8ST04"/>
<dbReference type="GO" id="GO:0019843">
    <property type="term" value="F:rRNA binding"/>
    <property type="evidence" value="ECO:0007669"/>
    <property type="project" value="UniProtKB-UniRule"/>
</dbReference>
<comment type="caution">
    <text evidence="9">The sequence shown here is derived from an EMBL/GenBank/DDBJ whole genome shotgun (WGS) entry which is preliminary data.</text>
</comment>
<dbReference type="GO" id="GO:0006412">
    <property type="term" value="P:translation"/>
    <property type="evidence" value="ECO:0007669"/>
    <property type="project" value="UniProtKB-UniRule"/>
</dbReference>
<name>A0A2S8ST04_9BACT</name>
<dbReference type="PANTHER" id="PTHR11229:SF16">
    <property type="entry name" value="LARGE RIBOSOMAL SUBUNIT PROTEIN UL3C"/>
    <property type="match status" value="1"/>
</dbReference>
<dbReference type="InterPro" id="IPR009000">
    <property type="entry name" value="Transl_B-barrel_sf"/>
</dbReference>
<comment type="subunit">
    <text evidence="7">Part of the 50S ribosomal subunit. Forms a cluster with proteins L14 and L19.</text>
</comment>
<proteinExistence type="inferred from homology"/>
<evidence type="ECO:0000256" key="3">
    <source>
        <dbReference type="ARBA" id="ARBA00022884"/>
    </source>
</evidence>
<dbReference type="Gene3D" id="2.40.30.10">
    <property type="entry name" value="Translation factors"/>
    <property type="match status" value="1"/>
</dbReference>
<dbReference type="Pfam" id="PF00297">
    <property type="entry name" value="Ribosomal_L3"/>
    <property type="match status" value="1"/>
</dbReference>
<comment type="function">
    <text evidence="7">One of the primary rRNA binding proteins, it binds directly near the 3'-end of the 23S rRNA, where it nucleates assembly of the 50S subunit.</text>
</comment>
<dbReference type="FunCoup" id="A0A2S8ST04">
    <property type="interactions" value="486"/>
</dbReference>
<feature type="region of interest" description="Disordered" evidence="8">
    <location>
        <begin position="149"/>
        <end position="185"/>
    </location>
</feature>
<evidence type="ECO:0000313" key="9">
    <source>
        <dbReference type="EMBL" id="PQV63942.1"/>
    </source>
</evidence>
<dbReference type="Proteomes" id="UP000237684">
    <property type="component" value="Unassembled WGS sequence"/>
</dbReference>
<sequence>MATVNGLLGRKVGMTQIFTPEGAAVPVTVIECGPCSVVQRKTTEKDGYEAVQLGYIEKKAARKETKIPRGHTGHRGKGEASKPVVGHFEKNGGANPTRILAEFKLIADGEEPAAGAALTVADIFAAGDAVQVQGKSKGRGFSGVIKRHNFKGQGASHGSKIHRKPASNGATDPARTFPGVRRPGRFGNENITQLGLKVVEIDAERNLLLVKGAVPGAPGGVLRITKSK</sequence>
<gene>
    <name evidence="7" type="primary">rplC</name>
    <name evidence="9" type="ORF">B1R32_108153</name>
</gene>
<dbReference type="InterPro" id="IPR000597">
    <property type="entry name" value="Ribosomal_uL3"/>
</dbReference>
<dbReference type="InterPro" id="IPR019927">
    <property type="entry name" value="Ribosomal_uL3_bac/org-type"/>
</dbReference>
<dbReference type="Gene3D" id="3.30.160.810">
    <property type="match status" value="1"/>
</dbReference>
<keyword evidence="10" id="KW-1185">Reference proteome</keyword>
<evidence type="ECO:0000256" key="1">
    <source>
        <dbReference type="ARBA" id="ARBA00006540"/>
    </source>
</evidence>
<dbReference type="FunFam" id="2.40.30.10:FF:000004">
    <property type="entry name" value="50S ribosomal protein L3"/>
    <property type="match status" value="1"/>
</dbReference>
<keyword evidence="5 7" id="KW-0687">Ribonucleoprotein</keyword>
<keyword evidence="4 7" id="KW-0689">Ribosomal protein</keyword>
<evidence type="ECO:0000256" key="2">
    <source>
        <dbReference type="ARBA" id="ARBA00022730"/>
    </source>
</evidence>
<evidence type="ECO:0000256" key="7">
    <source>
        <dbReference type="HAMAP-Rule" id="MF_01325"/>
    </source>
</evidence>
<dbReference type="GO" id="GO:0003735">
    <property type="term" value="F:structural constituent of ribosome"/>
    <property type="evidence" value="ECO:0007669"/>
    <property type="project" value="UniProtKB-UniRule"/>
</dbReference>
<dbReference type="PANTHER" id="PTHR11229">
    <property type="entry name" value="50S RIBOSOMAL PROTEIN L3"/>
    <property type="match status" value="1"/>
</dbReference>
<reference evidence="9 10" key="1">
    <citation type="journal article" date="2018" name="Syst. Appl. Microbiol.">
        <title>Abditibacterium utsteinense sp. nov., the first cultivated member of candidate phylum FBP, isolated from ice-free Antarctic soil samples.</title>
        <authorList>
            <person name="Tahon G."/>
            <person name="Tytgat B."/>
            <person name="Lebbe L."/>
            <person name="Carlier A."/>
            <person name="Willems A."/>
        </authorList>
    </citation>
    <scope>NUCLEOTIDE SEQUENCE [LARGE SCALE GENOMIC DNA]</scope>
    <source>
        <strain evidence="9 10">LMG 29911</strain>
    </source>
</reference>
<evidence type="ECO:0000313" key="10">
    <source>
        <dbReference type="Proteomes" id="UP000237684"/>
    </source>
</evidence>
<keyword evidence="2 7" id="KW-0699">rRNA-binding</keyword>
<evidence type="ECO:0000256" key="5">
    <source>
        <dbReference type="ARBA" id="ARBA00023274"/>
    </source>
</evidence>
<keyword evidence="3 7" id="KW-0694">RNA-binding</keyword>
<dbReference type="RefSeq" id="WP_105483774.1">
    <property type="nucleotide sequence ID" value="NZ_NIGF01000008.1"/>
</dbReference>
<protein>
    <recommendedName>
        <fullName evidence="6 7">Large ribosomal subunit protein uL3</fullName>
    </recommendedName>
</protein>
<organism evidence="9 10">
    <name type="scientific">Abditibacterium utsteinense</name>
    <dbReference type="NCBI Taxonomy" id="1960156"/>
    <lineage>
        <taxon>Bacteria</taxon>
        <taxon>Pseudomonadati</taxon>
        <taxon>Abditibacteriota</taxon>
        <taxon>Abditibacteriia</taxon>
        <taxon>Abditibacteriales</taxon>
        <taxon>Abditibacteriaceae</taxon>
        <taxon>Abditibacterium</taxon>
    </lineage>
</organism>
<dbReference type="EMBL" id="NIGF01000008">
    <property type="protein sequence ID" value="PQV63942.1"/>
    <property type="molecule type" value="Genomic_DNA"/>
</dbReference>
<dbReference type="NCBIfam" id="TIGR03625">
    <property type="entry name" value="L3_bact"/>
    <property type="match status" value="1"/>
</dbReference>
<evidence type="ECO:0000256" key="4">
    <source>
        <dbReference type="ARBA" id="ARBA00022980"/>
    </source>
</evidence>
<dbReference type="HAMAP" id="MF_01325_B">
    <property type="entry name" value="Ribosomal_uL3_B"/>
    <property type="match status" value="1"/>
</dbReference>
<dbReference type="SUPFAM" id="SSF50447">
    <property type="entry name" value="Translation proteins"/>
    <property type="match status" value="1"/>
</dbReference>
<comment type="similarity">
    <text evidence="1 7">Belongs to the universal ribosomal protein uL3 family.</text>
</comment>
<dbReference type="InParanoid" id="A0A2S8ST04"/>
<evidence type="ECO:0000256" key="6">
    <source>
        <dbReference type="ARBA" id="ARBA00035243"/>
    </source>
</evidence>
<dbReference type="GO" id="GO:0022625">
    <property type="term" value="C:cytosolic large ribosomal subunit"/>
    <property type="evidence" value="ECO:0007669"/>
    <property type="project" value="TreeGrafter"/>
</dbReference>
<accession>A0A2S8ST04</accession>
<evidence type="ECO:0000256" key="8">
    <source>
        <dbReference type="SAM" id="MobiDB-lite"/>
    </source>
</evidence>